<evidence type="ECO:0000313" key="8">
    <source>
        <dbReference type="Proteomes" id="UP000321513"/>
    </source>
</evidence>
<accession>A0A512B7U6</accession>
<dbReference type="GO" id="GO:0000155">
    <property type="term" value="F:phosphorelay sensor kinase activity"/>
    <property type="evidence" value="ECO:0007669"/>
    <property type="project" value="InterPro"/>
</dbReference>
<feature type="domain" description="Histidine kinase" evidence="6">
    <location>
        <begin position="175"/>
        <end position="418"/>
    </location>
</feature>
<dbReference type="PROSITE" id="PS50109">
    <property type="entry name" value="HIS_KIN"/>
    <property type="match status" value="1"/>
</dbReference>
<dbReference type="InterPro" id="IPR003661">
    <property type="entry name" value="HisK_dim/P_dom"/>
</dbReference>
<dbReference type="Proteomes" id="UP000321513">
    <property type="component" value="Unassembled WGS sequence"/>
</dbReference>
<dbReference type="PANTHER" id="PTHR43065">
    <property type="entry name" value="SENSOR HISTIDINE KINASE"/>
    <property type="match status" value="1"/>
</dbReference>
<keyword evidence="4" id="KW-0175">Coiled coil</keyword>
<keyword evidence="5" id="KW-0812">Transmembrane</keyword>
<dbReference type="PRINTS" id="PR00344">
    <property type="entry name" value="BCTRLSENSOR"/>
</dbReference>
<dbReference type="Gene3D" id="3.30.565.10">
    <property type="entry name" value="Histidine kinase-like ATPase, C-terminal domain"/>
    <property type="match status" value="1"/>
</dbReference>
<dbReference type="SUPFAM" id="SSF55874">
    <property type="entry name" value="ATPase domain of HSP90 chaperone/DNA topoisomerase II/histidine kinase"/>
    <property type="match status" value="1"/>
</dbReference>
<dbReference type="InterPro" id="IPR003594">
    <property type="entry name" value="HATPase_dom"/>
</dbReference>
<comment type="catalytic activity">
    <reaction evidence="1">
        <text>ATP + protein L-histidine = ADP + protein N-phospho-L-histidine.</text>
        <dbReference type="EC" id="2.7.13.3"/>
    </reaction>
</comment>
<feature type="transmembrane region" description="Helical" evidence="5">
    <location>
        <begin position="50"/>
        <end position="72"/>
    </location>
</feature>
<dbReference type="InterPro" id="IPR005467">
    <property type="entry name" value="His_kinase_dom"/>
</dbReference>
<dbReference type="EC" id="2.7.13.3" evidence="2"/>
<organism evidence="7 8">
    <name type="scientific">Segetibacter aerophilus</name>
    <dbReference type="NCBI Taxonomy" id="670293"/>
    <lineage>
        <taxon>Bacteria</taxon>
        <taxon>Pseudomonadati</taxon>
        <taxon>Bacteroidota</taxon>
        <taxon>Chitinophagia</taxon>
        <taxon>Chitinophagales</taxon>
        <taxon>Chitinophagaceae</taxon>
        <taxon>Segetibacter</taxon>
    </lineage>
</organism>
<keyword evidence="8" id="KW-1185">Reference proteome</keyword>
<evidence type="ECO:0000259" key="6">
    <source>
        <dbReference type="PROSITE" id="PS50109"/>
    </source>
</evidence>
<comment type="caution">
    <text evidence="7">The sequence shown here is derived from an EMBL/GenBank/DDBJ whole genome shotgun (WGS) entry which is preliminary data.</text>
</comment>
<dbReference type="AlphaFoldDB" id="A0A512B7U6"/>
<evidence type="ECO:0000256" key="4">
    <source>
        <dbReference type="SAM" id="Coils"/>
    </source>
</evidence>
<name>A0A512B7U6_9BACT</name>
<dbReference type="Gene3D" id="1.10.287.130">
    <property type="match status" value="1"/>
</dbReference>
<protein>
    <recommendedName>
        <fullName evidence="2">histidine kinase</fullName>
        <ecNumber evidence="2">2.7.13.3</ecNumber>
    </recommendedName>
</protein>
<dbReference type="InterPro" id="IPR004358">
    <property type="entry name" value="Sig_transdc_His_kin-like_C"/>
</dbReference>
<dbReference type="InterPro" id="IPR036890">
    <property type="entry name" value="HATPase_C_sf"/>
</dbReference>
<keyword evidence="5" id="KW-1133">Transmembrane helix</keyword>
<dbReference type="PANTHER" id="PTHR43065:SF42">
    <property type="entry name" value="TWO-COMPONENT SENSOR PPRA"/>
    <property type="match status" value="1"/>
</dbReference>
<reference evidence="7 8" key="1">
    <citation type="submission" date="2019-07" db="EMBL/GenBank/DDBJ databases">
        <title>Whole genome shotgun sequence of Segetibacter aerophilus NBRC 106135.</title>
        <authorList>
            <person name="Hosoyama A."/>
            <person name="Uohara A."/>
            <person name="Ohji S."/>
            <person name="Ichikawa N."/>
        </authorList>
    </citation>
    <scope>NUCLEOTIDE SEQUENCE [LARGE SCALE GENOMIC DNA]</scope>
    <source>
        <strain evidence="7 8">NBRC 106135</strain>
    </source>
</reference>
<gene>
    <name evidence="7" type="ORF">SAE01_03930</name>
</gene>
<evidence type="ECO:0000256" key="1">
    <source>
        <dbReference type="ARBA" id="ARBA00000085"/>
    </source>
</evidence>
<dbReference type="CDD" id="cd00082">
    <property type="entry name" value="HisKA"/>
    <property type="match status" value="1"/>
</dbReference>
<feature type="transmembrane region" description="Helical" evidence="5">
    <location>
        <begin position="19"/>
        <end position="38"/>
    </location>
</feature>
<evidence type="ECO:0000256" key="2">
    <source>
        <dbReference type="ARBA" id="ARBA00012438"/>
    </source>
</evidence>
<proteinExistence type="predicted"/>
<evidence type="ECO:0000313" key="7">
    <source>
        <dbReference type="EMBL" id="GEO07897.1"/>
    </source>
</evidence>
<dbReference type="SMART" id="SM00387">
    <property type="entry name" value="HATPase_c"/>
    <property type="match status" value="1"/>
</dbReference>
<feature type="coiled-coil region" evidence="4">
    <location>
        <begin position="97"/>
        <end position="163"/>
    </location>
</feature>
<dbReference type="SUPFAM" id="SSF47384">
    <property type="entry name" value="Homodimeric domain of signal transducing histidine kinase"/>
    <property type="match status" value="1"/>
</dbReference>
<keyword evidence="3" id="KW-0597">Phosphoprotein</keyword>
<dbReference type="InterPro" id="IPR036097">
    <property type="entry name" value="HisK_dim/P_sf"/>
</dbReference>
<dbReference type="Pfam" id="PF02518">
    <property type="entry name" value="HATPase_c"/>
    <property type="match status" value="1"/>
</dbReference>
<keyword evidence="5" id="KW-0472">Membrane</keyword>
<evidence type="ECO:0000256" key="3">
    <source>
        <dbReference type="ARBA" id="ARBA00022553"/>
    </source>
</evidence>
<dbReference type="EMBL" id="BJYT01000001">
    <property type="protein sequence ID" value="GEO07897.1"/>
    <property type="molecule type" value="Genomic_DNA"/>
</dbReference>
<feature type="transmembrane region" description="Helical" evidence="5">
    <location>
        <begin position="78"/>
        <end position="98"/>
    </location>
</feature>
<sequence>MYVIAALGVLDLVVFKNSVLNWVAHFFLLGAIGIAYVLPELRFFRNTVIAVLPFAIVSFLTDVVGLIHTPFFQKIEDYFEIIQICTVAWMIAMLIGVNKQRKALEKERQKREIEEEQNRFIAARRAELETMVAARTSELLTQKEELEHALMELRETQVQLIQKEKMASLGELTAGIAHEIQNPLNFVNNFSEVNKELLDEMEHEVDKGNMAEVKEIMKDIKENEIKISQHGKRADAIVKGMLQHSRLSSGKKEPTDINALADEYLRLSYHGLRAKDKSFNATFKTDFDESIKEIEVIPQDIGRVLLNLINNAFYSVNEKKKAWSQTPNTDRYDPIVYVATKRLDGKVQICVKDNGMGIPQKVLDKIYQPFFTTKPAGQGTGLGLSLSYEILKAHGGELRVETREGEFAQFIMELPFASVDKV</sequence>
<evidence type="ECO:0000256" key="5">
    <source>
        <dbReference type="SAM" id="Phobius"/>
    </source>
</evidence>